<accession>A0A2X0SFF7</accession>
<dbReference type="AlphaFoldDB" id="A0A2X0SFF7"/>
<gene>
    <name evidence="1" type="ORF">NITFAB_1681</name>
</gene>
<protein>
    <submittedName>
        <fullName evidence="1">Uncharacterized protein</fullName>
    </submittedName>
</protein>
<proteinExistence type="predicted"/>
<reference evidence="1" key="1">
    <citation type="submission" date="2018-05" db="EMBL/GenBank/DDBJ databases">
        <authorList>
            <person name="Lanie J.A."/>
            <person name="Ng W.-L."/>
            <person name="Kazmierczak K.M."/>
            <person name="Andrzejewski T.M."/>
            <person name="Davidsen T.M."/>
            <person name="Wayne K.J."/>
            <person name="Tettelin H."/>
            <person name="Glass J.I."/>
            <person name="Rusch D."/>
            <person name="Podicherti R."/>
            <person name="Tsui H.-C.T."/>
            <person name="Winkler M.E."/>
        </authorList>
    </citation>
    <scope>NUCLEOTIDE SEQUENCE</scope>
    <source>
        <strain evidence="1">KNB</strain>
    </source>
</reference>
<sequence length="50" mass="5687">MSYCMLFVLLETAVQPGLAAEVITNISTDEDWLYLAGLKDLFSGERWFMP</sequence>
<organism evidence="1">
    <name type="scientific">Candidatus Nitrotoga fabula</name>
    <dbReference type="NCBI Taxonomy" id="2182327"/>
    <lineage>
        <taxon>Bacteria</taxon>
        <taxon>Pseudomonadati</taxon>
        <taxon>Pseudomonadota</taxon>
        <taxon>Betaproteobacteria</taxon>
        <taxon>Nitrosomonadales</taxon>
        <taxon>Gallionellaceae</taxon>
        <taxon>Candidatus Nitrotoga</taxon>
    </lineage>
</organism>
<evidence type="ECO:0000313" key="1">
    <source>
        <dbReference type="EMBL" id="SPS06091.1"/>
    </source>
</evidence>
<dbReference type="EMBL" id="LS423452">
    <property type="protein sequence ID" value="SPS06091.1"/>
    <property type="molecule type" value="Genomic_DNA"/>
</dbReference>
<name>A0A2X0SFF7_9PROT</name>